<dbReference type="OrthoDB" id="10261701at2759"/>
<dbReference type="InterPro" id="IPR018865">
    <property type="entry name" value="STK19-like"/>
</dbReference>
<accession>A0A9Q1H979</accession>
<evidence type="ECO:0000256" key="2">
    <source>
        <dbReference type="SAM" id="MobiDB-lite"/>
    </source>
</evidence>
<organism evidence="3 4">
    <name type="scientific">Holothuria leucospilota</name>
    <name type="common">Black long sea cucumber</name>
    <name type="synonym">Mertensiothuria leucospilota</name>
    <dbReference type="NCBI Taxonomy" id="206669"/>
    <lineage>
        <taxon>Eukaryota</taxon>
        <taxon>Metazoa</taxon>
        <taxon>Echinodermata</taxon>
        <taxon>Eleutherozoa</taxon>
        <taxon>Echinozoa</taxon>
        <taxon>Holothuroidea</taxon>
        <taxon>Aspidochirotacea</taxon>
        <taxon>Aspidochirotida</taxon>
        <taxon>Holothuriidae</taxon>
        <taxon>Holothuria</taxon>
    </lineage>
</organism>
<dbReference type="Proteomes" id="UP001152320">
    <property type="component" value="Chromosome 8"/>
</dbReference>
<dbReference type="PANTHER" id="PTHR15243">
    <property type="entry name" value="SERINE/THREONINE-PROTEIN KINASE 19"/>
    <property type="match status" value="1"/>
</dbReference>
<comment type="similarity">
    <text evidence="1">Belongs to the STK19 family.</text>
</comment>
<dbReference type="GO" id="GO:0016301">
    <property type="term" value="F:kinase activity"/>
    <property type="evidence" value="ECO:0007669"/>
    <property type="project" value="UniProtKB-KW"/>
</dbReference>
<keyword evidence="3" id="KW-0418">Kinase</keyword>
<evidence type="ECO:0000256" key="1">
    <source>
        <dbReference type="ARBA" id="ARBA00093458"/>
    </source>
</evidence>
<reference evidence="3" key="1">
    <citation type="submission" date="2021-10" db="EMBL/GenBank/DDBJ databases">
        <title>Tropical sea cucumber genome reveals ecological adaptation and Cuvierian tubules defense mechanism.</title>
        <authorList>
            <person name="Chen T."/>
        </authorList>
    </citation>
    <scope>NUCLEOTIDE SEQUENCE</scope>
    <source>
        <strain evidence="3">Nanhai2018</strain>
        <tissue evidence="3">Muscle</tissue>
    </source>
</reference>
<feature type="region of interest" description="Disordered" evidence="2">
    <location>
        <begin position="1"/>
        <end position="34"/>
    </location>
</feature>
<name>A0A9Q1H979_HOLLE</name>
<keyword evidence="3" id="KW-0808">Transferase</keyword>
<dbReference type="EMBL" id="JAIZAY010000008">
    <property type="protein sequence ID" value="KAJ8036961.1"/>
    <property type="molecule type" value="Genomic_DNA"/>
</dbReference>
<comment type="caution">
    <text evidence="3">The sequence shown here is derived from an EMBL/GenBank/DDBJ whole genome shotgun (WGS) entry which is preliminary data.</text>
</comment>
<keyword evidence="4" id="KW-1185">Reference proteome</keyword>
<evidence type="ECO:0000313" key="4">
    <source>
        <dbReference type="Proteomes" id="UP001152320"/>
    </source>
</evidence>
<dbReference type="GO" id="GO:0046579">
    <property type="term" value="P:positive regulation of Ras protein signal transduction"/>
    <property type="evidence" value="ECO:0007669"/>
    <property type="project" value="TreeGrafter"/>
</dbReference>
<dbReference type="Pfam" id="PF10494">
    <property type="entry name" value="Stk19"/>
    <property type="match status" value="1"/>
</dbReference>
<gene>
    <name evidence="3" type="ORF">HOLleu_17641</name>
</gene>
<dbReference type="AlphaFoldDB" id="A0A9Q1H979"/>
<sequence length="251" mass="28643">MKRSNQRNLSYGLGKRRKKATAQDGNNNKRTEDDPISTEAALTFFHAMFNPEKFDGRVPPIIFTHQLYSVVNNKTQVDREVNELKEKKEVKVFCLGSETETCIVFTKDYKDCLRKNDRCPSAITEKFISKVVDGSKDLTFNKSTMTQFGFPEQEITQLVNGGLLTVRALGNWWLAIPGAGVFMKCYRKGREAILRTIRTSRFKEILLQDLEGRKLQAVQPLGMKYHIYDILGAESVTKIQTTSGVLLKYDE</sequence>
<dbReference type="PANTHER" id="PTHR15243:SF0">
    <property type="entry name" value="SERINE_THREONINE-PROTEIN KINASE 19"/>
    <property type="match status" value="1"/>
</dbReference>
<evidence type="ECO:0000313" key="3">
    <source>
        <dbReference type="EMBL" id="KAJ8036961.1"/>
    </source>
</evidence>
<protein>
    <submittedName>
        <fullName evidence="3">Serine/threonine-protein kinase 19</fullName>
    </submittedName>
</protein>
<proteinExistence type="inferred from homology"/>